<keyword evidence="2" id="KW-1185">Reference proteome</keyword>
<dbReference type="EMBL" id="JANBOH010000053">
    <property type="protein sequence ID" value="KAJ1646669.1"/>
    <property type="molecule type" value="Genomic_DNA"/>
</dbReference>
<evidence type="ECO:0000313" key="2">
    <source>
        <dbReference type="Proteomes" id="UP001145021"/>
    </source>
</evidence>
<comment type="caution">
    <text evidence="1">The sequence shown here is derived from an EMBL/GenBank/DDBJ whole genome shotgun (WGS) entry which is preliminary data.</text>
</comment>
<sequence>MMIAAAYVVPDMQPSNKSTMDTQEFTLMQLDSYKDNFNADIKNKLAMLTISRESYSDALEN</sequence>
<evidence type="ECO:0000313" key="1">
    <source>
        <dbReference type="EMBL" id="KAJ1646669.1"/>
    </source>
</evidence>
<reference evidence="1" key="1">
    <citation type="submission" date="2022-07" db="EMBL/GenBank/DDBJ databases">
        <title>Phylogenomic reconstructions and comparative analyses of Kickxellomycotina fungi.</title>
        <authorList>
            <person name="Reynolds N.K."/>
            <person name="Stajich J.E."/>
            <person name="Barry K."/>
            <person name="Grigoriev I.V."/>
            <person name="Crous P."/>
            <person name="Smith M.E."/>
        </authorList>
    </citation>
    <scope>NUCLEOTIDE SEQUENCE</scope>
    <source>
        <strain evidence="1">NBRC 105413</strain>
    </source>
</reference>
<gene>
    <name evidence="1" type="ORF">LPJ64_001895</name>
</gene>
<organism evidence="1 2">
    <name type="scientific">Coemansia asiatica</name>
    <dbReference type="NCBI Taxonomy" id="1052880"/>
    <lineage>
        <taxon>Eukaryota</taxon>
        <taxon>Fungi</taxon>
        <taxon>Fungi incertae sedis</taxon>
        <taxon>Zoopagomycota</taxon>
        <taxon>Kickxellomycotina</taxon>
        <taxon>Kickxellomycetes</taxon>
        <taxon>Kickxellales</taxon>
        <taxon>Kickxellaceae</taxon>
        <taxon>Coemansia</taxon>
    </lineage>
</organism>
<protein>
    <submittedName>
        <fullName evidence="1">Uncharacterized protein</fullName>
    </submittedName>
</protein>
<name>A0A9W7XNT1_9FUNG</name>
<dbReference type="Proteomes" id="UP001145021">
    <property type="component" value="Unassembled WGS sequence"/>
</dbReference>
<proteinExistence type="predicted"/>
<accession>A0A9W7XNT1</accession>
<dbReference type="AlphaFoldDB" id="A0A9W7XNT1"/>